<protein>
    <recommendedName>
        <fullName evidence="1">NB-ARC domain-containing protein</fullName>
    </recommendedName>
</protein>
<dbReference type="PANTHER" id="PTHR35205">
    <property type="entry name" value="NB-ARC AND TPR DOMAIN PROTEIN"/>
    <property type="match status" value="1"/>
</dbReference>
<dbReference type="HOGENOM" id="CLU_900707_0_0_1"/>
<sequence>MGGAGKTQVALEYCRHRKKSNDFQGIFWLDASSLKRVGDDIMNIAKWLEPACELENTEAAMDLVKSILSGWTKPWLMVFDNLDNPSNFKDIYWLFPISAFGSILITSRNHGLQELAPHYLLQEMDEHDGLCLLFRRQNSVEDVVLGKQILEILGWLPLAIDQAGAYIAQRKLPLQDFITQFHHRKNVLLRDIPQIWPYQLSVGTTWEMSLSLLLSSSGQPSKDLEDILTLFGFFHPQAISEKIFSVSIEESELATSPMSIFNDNDTWNYIKFEKIITDMHKLSLLQFHRDNSSTIMISIHPLVSEWLRM</sequence>
<dbReference type="SUPFAM" id="SSF52540">
    <property type="entry name" value="P-loop containing nucleoside triphosphate hydrolases"/>
    <property type="match status" value="1"/>
</dbReference>
<dbReference type="Pfam" id="PF00931">
    <property type="entry name" value="NB-ARC"/>
    <property type="match status" value="1"/>
</dbReference>
<dbReference type="AlphaFoldDB" id="A0A0C9V164"/>
<accession>A0A0C9V164</accession>
<dbReference type="InterPro" id="IPR027417">
    <property type="entry name" value="P-loop_NTPase"/>
</dbReference>
<evidence type="ECO:0000313" key="3">
    <source>
        <dbReference type="Proteomes" id="UP000054279"/>
    </source>
</evidence>
<dbReference type="EMBL" id="KN837141">
    <property type="protein sequence ID" value="KIJ40799.1"/>
    <property type="molecule type" value="Genomic_DNA"/>
</dbReference>
<name>A0A0C9V164_SPHS4</name>
<feature type="domain" description="NB-ARC" evidence="1">
    <location>
        <begin position="1"/>
        <end position="113"/>
    </location>
</feature>
<organism evidence="2 3">
    <name type="scientific">Sphaerobolus stellatus (strain SS14)</name>
    <dbReference type="NCBI Taxonomy" id="990650"/>
    <lineage>
        <taxon>Eukaryota</taxon>
        <taxon>Fungi</taxon>
        <taxon>Dikarya</taxon>
        <taxon>Basidiomycota</taxon>
        <taxon>Agaricomycotina</taxon>
        <taxon>Agaricomycetes</taxon>
        <taxon>Phallomycetidae</taxon>
        <taxon>Geastrales</taxon>
        <taxon>Sphaerobolaceae</taxon>
        <taxon>Sphaerobolus</taxon>
    </lineage>
</organism>
<keyword evidence="3" id="KW-1185">Reference proteome</keyword>
<proteinExistence type="predicted"/>
<dbReference type="Proteomes" id="UP000054279">
    <property type="component" value="Unassembled WGS sequence"/>
</dbReference>
<reference evidence="2 3" key="1">
    <citation type="submission" date="2014-06" db="EMBL/GenBank/DDBJ databases">
        <title>Evolutionary Origins and Diversification of the Mycorrhizal Mutualists.</title>
        <authorList>
            <consortium name="DOE Joint Genome Institute"/>
            <consortium name="Mycorrhizal Genomics Consortium"/>
            <person name="Kohler A."/>
            <person name="Kuo A."/>
            <person name="Nagy L.G."/>
            <person name="Floudas D."/>
            <person name="Copeland A."/>
            <person name="Barry K.W."/>
            <person name="Cichocki N."/>
            <person name="Veneault-Fourrey C."/>
            <person name="LaButti K."/>
            <person name="Lindquist E.A."/>
            <person name="Lipzen A."/>
            <person name="Lundell T."/>
            <person name="Morin E."/>
            <person name="Murat C."/>
            <person name="Riley R."/>
            <person name="Ohm R."/>
            <person name="Sun H."/>
            <person name="Tunlid A."/>
            <person name="Henrissat B."/>
            <person name="Grigoriev I.V."/>
            <person name="Hibbett D.S."/>
            <person name="Martin F."/>
        </authorList>
    </citation>
    <scope>NUCLEOTIDE SEQUENCE [LARGE SCALE GENOMIC DNA]</scope>
    <source>
        <strain evidence="2 3">SS14</strain>
    </source>
</reference>
<evidence type="ECO:0000313" key="2">
    <source>
        <dbReference type="EMBL" id="KIJ40799.1"/>
    </source>
</evidence>
<dbReference type="OrthoDB" id="1658288at2759"/>
<evidence type="ECO:0000259" key="1">
    <source>
        <dbReference type="Pfam" id="PF00931"/>
    </source>
</evidence>
<dbReference type="PANTHER" id="PTHR35205:SF1">
    <property type="entry name" value="ZU5 DOMAIN-CONTAINING PROTEIN"/>
    <property type="match status" value="1"/>
</dbReference>
<gene>
    <name evidence="2" type="ORF">M422DRAFT_256222</name>
</gene>
<dbReference type="GO" id="GO:0043531">
    <property type="term" value="F:ADP binding"/>
    <property type="evidence" value="ECO:0007669"/>
    <property type="project" value="InterPro"/>
</dbReference>
<dbReference type="InterPro" id="IPR002182">
    <property type="entry name" value="NB-ARC"/>
</dbReference>
<dbReference type="Gene3D" id="3.40.50.300">
    <property type="entry name" value="P-loop containing nucleotide triphosphate hydrolases"/>
    <property type="match status" value="1"/>
</dbReference>